<dbReference type="SUPFAM" id="SSF52540">
    <property type="entry name" value="P-loop containing nucleoside triphosphate hydrolases"/>
    <property type="match status" value="1"/>
</dbReference>
<dbReference type="InterPro" id="IPR003593">
    <property type="entry name" value="AAA+_ATPase"/>
</dbReference>
<dbReference type="Pfam" id="PF13191">
    <property type="entry name" value="AAA_16"/>
    <property type="match status" value="1"/>
</dbReference>
<dbReference type="Pfam" id="PF00196">
    <property type="entry name" value="GerE"/>
    <property type="match status" value="1"/>
</dbReference>
<dbReference type="InterPro" id="IPR011990">
    <property type="entry name" value="TPR-like_helical_dom_sf"/>
</dbReference>
<dbReference type="Gene3D" id="3.40.50.300">
    <property type="entry name" value="P-loop containing nucleotide triphosphate hydrolases"/>
    <property type="match status" value="1"/>
</dbReference>
<dbReference type="PROSITE" id="PS00622">
    <property type="entry name" value="HTH_LUXR_1"/>
    <property type="match status" value="1"/>
</dbReference>
<evidence type="ECO:0000313" key="5">
    <source>
        <dbReference type="Proteomes" id="UP001596137"/>
    </source>
</evidence>
<reference evidence="5" key="1">
    <citation type="journal article" date="2019" name="Int. J. Syst. Evol. Microbiol.">
        <title>The Global Catalogue of Microorganisms (GCM) 10K type strain sequencing project: providing services to taxonomists for standard genome sequencing and annotation.</title>
        <authorList>
            <consortium name="The Broad Institute Genomics Platform"/>
            <consortium name="The Broad Institute Genome Sequencing Center for Infectious Disease"/>
            <person name="Wu L."/>
            <person name="Ma J."/>
        </authorList>
    </citation>
    <scope>NUCLEOTIDE SEQUENCE [LARGE SCALE GENOMIC DNA]</scope>
    <source>
        <strain evidence="5">JCM 30346</strain>
    </source>
</reference>
<gene>
    <name evidence="4" type="ORF">ACFP1K_32690</name>
</gene>
<dbReference type="EMBL" id="JBHSRF010000073">
    <property type="protein sequence ID" value="MFC6085964.1"/>
    <property type="molecule type" value="Genomic_DNA"/>
</dbReference>
<evidence type="ECO:0000256" key="1">
    <source>
        <dbReference type="ARBA" id="ARBA00022741"/>
    </source>
</evidence>
<protein>
    <submittedName>
        <fullName evidence="4">AAA family ATPase</fullName>
    </submittedName>
</protein>
<dbReference type="PRINTS" id="PR00038">
    <property type="entry name" value="HTHLUXR"/>
</dbReference>
<evidence type="ECO:0000313" key="4">
    <source>
        <dbReference type="EMBL" id="MFC6085964.1"/>
    </source>
</evidence>
<dbReference type="SUPFAM" id="SSF46894">
    <property type="entry name" value="C-terminal effector domain of the bipartite response regulators"/>
    <property type="match status" value="1"/>
</dbReference>
<dbReference type="InterPro" id="IPR027417">
    <property type="entry name" value="P-loop_NTPase"/>
</dbReference>
<feature type="domain" description="HTH luxR-type" evidence="3">
    <location>
        <begin position="844"/>
        <end position="909"/>
    </location>
</feature>
<comment type="caution">
    <text evidence="4">The sequence shown here is derived from an EMBL/GenBank/DDBJ whole genome shotgun (WGS) entry which is preliminary data.</text>
</comment>
<dbReference type="CDD" id="cd06170">
    <property type="entry name" value="LuxR_C_like"/>
    <property type="match status" value="1"/>
</dbReference>
<dbReference type="SUPFAM" id="SSF48452">
    <property type="entry name" value="TPR-like"/>
    <property type="match status" value="1"/>
</dbReference>
<dbReference type="Gene3D" id="1.10.10.10">
    <property type="entry name" value="Winged helix-like DNA-binding domain superfamily/Winged helix DNA-binding domain"/>
    <property type="match status" value="1"/>
</dbReference>
<dbReference type="SMART" id="SM00382">
    <property type="entry name" value="AAA"/>
    <property type="match status" value="1"/>
</dbReference>
<sequence length="910" mass="96531">MTITTQVFVGRGPELAAIEGELDRVRAGRPRLVLVEGPPGIGKTALVRRALAAADFHVLRASGEEMEQSLPYGVASQLLEQAAHHSAGPHPEATAFPADAGPQAAGAVLLGALGEAQGRGPVAVLVDDAHWADASSLRALTFALRRLRADRVLTVVVVPEVTDARIPEGLRRLCSREASLQLTLSGLSERELGVLGDRLGYGRLDGAALARLRAQTGGNPLYAAATLRQTPPDVLRDPGADLPAPGGYAREVLAALAATGEDTRRLVRAASVLGESCLLRHAGVVAGLPDPLDAVEDAVTHHLLTCRYAGGEAGVAFPHPLTRASVYQAIGPRERARAHRRAEALTTDQAKRLQHRMRATARPDVELIAELARFARDQAAAGSWESAAEYFGHAGDFTASARERARFGAEAVHALLQAGQVARATAVAPRAYGDHVTRAFAMGSLAQATGDVEGAMTLLDDAWRHCDPERDATLAGRTAHHLSVLHLIQDRGQESLSWSRRALELAGHQPGADLLHYYHVVSLFLSGHVERAIELTRTLPDPAMATSGELDALVGRGALRIWCDDLAGARRDLAGAAAAPRRLSVQHRLLATGLLSMAEYRLGHWDEGLALGTTVLSIEEDCEQYWLTPYVHTVQALSLAARGETERARGHVRGARRHALSRAAAGHLAHAEGWIAVVEGDLEAAVSALAPLTEVPASSVVLEPGVIPWQDLLADVYTALGEYDAADAVLITYEKAAGSRALASAMAGAARARGTWFAAQGRTADATAAFERALRHIAGTTMPFERARIELAYGAFLRRAGGKAAAAGHLVPARRTLERLGAVPFLAHCDRELAACGRPSSPAPGFGHPALTPQEHTVAQFVLAGMANKQIARQMVLSVKTVEYHLGHIYAKLGVSSRSALAARLRGDRS</sequence>
<dbReference type="InterPro" id="IPR016032">
    <property type="entry name" value="Sig_transdc_resp-reg_C-effctor"/>
</dbReference>
<dbReference type="PANTHER" id="PTHR16305">
    <property type="entry name" value="TESTICULAR SOLUBLE ADENYLYL CYCLASE"/>
    <property type="match status" value="1"/>
</dbReference>
<evidence type="ECO:0000259" key="3">
    <source>
        <dbReference type="PROSITE" id="PS50043"/>
    </source>
</evidence>
<dbReference type="PANTHER" id="PTHR16305:SF35">
    <property type="entry name" value="TRANSCRIPTIONAL ACTIVATOR DOMAIN"/>
    <property type="match status" value="1"/>
</dbReference>
<dbReference type="RefSeq" id="WP_380760669.1">
    <property type="nucleotide sequence ID" value="NZ_JBHSRF010000073.1"/>
</dbReference>
<dbReference type="InterPro" id="IPR000792">
    <property type="entry name" value="Tscrpt_reg_LuxR_C"/>
</dbReference>
<name>A0ABW1NTA9_9ACTN</name>
<organism evidence="4 5">
    <name type="scientific">Sphaerisporangium aureirubrum</name>
    <dbReference type="NCBI Taxonomy" id="1544736"/>
    <lineage>
        <taxon>Bacteria</taxon>
        <taxon>Bacillati</taxon>
        <taxon>Actinomycetota</taxon>
        <taxon>Actinomycetes</taxon>
        <taxon>Streptosporangiales</taxon>
        <taxon>Streptosporangiaceae</taxon>
        <taxon>Sphaerisporangium</taxon>
    </lineage>
</organism>
<evidence type="ECO:0000256" key="2">
    <source>
        <dbReference type="ARBA" id="ARBA00022840"/>
    </source>
</evidence>
<keyword evidence="1" id="KW-0547">Nucleotide-binding</keyword>
<dbReference type="InterPro" id="IPR041664">
    <property type="entry name" value="AAA_16"/>
</dbReference>
<dbReference type="Gene3D" id="1.25.40.10">
    <property type="entry name" value="Tetratricopeptide repeat domain"/>
    <property type="match status" value="1"/>
</dbReference>
<keyword evidence="5" id="KW-1185">Reference proteome</keyword>
<dbReference type="InterPro" id="IPR036388">
    <property type="entry name" value="WH-like_DNA-bd_sf"/>
</dbReference>
<dbReference type="PROSITE" id="PS50043">
    <property type="entry name" value="HTH_LUXR_2"/>
    <property type="match status" value="1"/>
</dbReference>
<proteinExistence type="predicted"/>
<dbReference type="Proteomes" id="UP001596137">
    <property type="component" value="Unassembled WGS sequence"/>
</dbReference>
<dbReference type="SMART" id="SM00421">
    <property type="entry name" value="HTH_LUXR"/>
    <property type="match status" value="1"/>
</dbReference>
<keyword evidence="2" id="KW-0067">ATP-binding</keyword>
<accession>A0ABW1NTA9</accession>